<dbReference type="PANTHER" id="PTHR47245">
    <property type="entry name" value="PEPTIDYLPROLYL ISOMERASE"/>
    <property type="match status" value="1"/>
</dbReference>
<evidence type="ECO:0000313" key="16">
    <source>
        <dbReference type="Proteomes" id="UP000013785"/>
    </source>
</evidence>
<evidence type="ECO:0000256" key="9">
    <source>
        <dbReference type="ARBA" id="ARBA00023235"/>
    </source>
</evidence>
<feature type="domain" description="PpiC" evidence="14">
    <location>
        <begin position="142"/>
        <end position="239"/>
    </location>
</feature>
<feature type="signal peptide" evidence="13">
    <location>
        <begin position="1"/>
        <end position="19"/>
    </location>
</feature>
<dbReference type="HOGENOM" id="CLU_034646_6_0_9"/>
<name>R3W0J7_9ENTE</name>
<gene>
    <name evidence="11" type="primary">prsA</name>
    <name evidence="15" type="ORF">UC3_03528</name>
</gene>
<dbReference type="Gene3D" id="3.10.50.40">
    <property type="match status" value="1"/>
</dbReference>
<dbReference type="InterPro" id="IPR000297">
    <property type="entry name" value="PPIase_PpiC"/>
</dbReference>
<dbReference type="PROSITE" id="PS51257">
    <property type="entry name" value="PROKAR_LIPOPROTEIN"/>
    <property type="match status" value="1"/>
</dbReference>
<proteinExistence type="inferred from homology"/>
<dbReference type="Pfam" id="PF00639">
    <property type="entry name" value="Rotamase"/>
    <property type="match status" value="1"/>
</dbReference>
<evidence type="ECO:0000259" key="14">
    <source>
        <dbReference type="PROSITE" id="PS50198"/>
    </source>
</evidence>
<evidence type="ECO:0000256" key="2">
    <source>
        <dbReference type="ARBA" id="ARBA00004193"/>
    </source>
</evidence>
<reference evidence="15 16" key="1">
    <citation type="submission" date="2013-02" db="EMBL/GenBank/DDBJ databases">
        <title>The Genome Sequence of Enterococcus phoeniculicola BAA-412.</title>
        <authorList>
            <consortium name="The Broad Institute Genome Sequencing Platform"/>
            <consortium name="The Broad Institute Genome Sequencing Center for Infectious Disease"/>
            <person name="Earl A.M."/>
            <person name="Gilmore M.S."/>
            <person name="Lebreton F."/>
            <person name="Walker B."/>
            <person name="Young S.K."/>
            <person name="Zeng Q."/>
            <person name="Gargeya S."/>
            <person name="Fitzgerald M."/>
            <person name="Haas B."/>
            <person name="Abouelleil A."/>
            <person name="Alvarado L."/>
            <person name="Arachchi H.M."/>
            <person name="Berlin A.M."/>
            <person name="Chapman S.B."/>
            <person name="Dewar J."/>
            <person name="Goldberg J."/>
            <person name="Griggs A."/>
            <person name="Gujja S."/>
            <person name="Hansen M."/>
            <person name="Howarth C."/>
            <person name="Imamovic A."/>
            <person name="Larimer J."/>
            <person name="McCowan C."/>
            <person name="Murphy C."/>
            <person name="Neiman D."/>
            <person name="Pearson M."/>
            <person name="Priest M."/>
            <person name="Roberts A."/>
            <person name="Saif S."/>
            <person name="Shea T."/>
            <person name="Sisk P."/>
            <person name="Sykes S."/>
            <person name="Wortman J."/>
            <person name="Nusbaum C."/>
            <person name="Birren B."/>
        </authorList>
    </citation>
    <scope>NUCLEOTIDE SEQUENCE [LARGE SCALE GENOMIC DNA]</scope>
    <source>
        <strain evidence="15 16">ATCC BAA-412</strain>
    </source>
</reference>
<feature type="compositionally biased region" description="Basic and acidic residues" evidence="12">
    <location>
        <begin position="319"/>
        <end position="348"/>
    </location>
</feature>
<evidence type="ECO:0000256" key="6">
    <source>
        <dbReference type="ARBA" id="ARBA00023110"/>
    </source>
</evidence>
<comment type="similarity">
    <text evidence="3 11">Belongs to the PrsA family.</text>
</comment>
<keyword evidence="10 11" id="KW-0449">Lipoprotein</keyword>
<dbReference type="GO" id="GO:0006457">
    <property type="term" value="P:protein folding"/>
    <property type="evidence" value="ECO:0007669"/>
    <property type="project" value="UniProtKB-UniRule"/>
</dbReference>
<evidence type="ECO:0000256" key="3">
    <source>
        <dbReference type="ARBA" id="ARBA00006071"/>
    </source>
</evidence>
<organism evidence="15 16">
    <name type="scientific">Enterococcus phoeniculicola ATCC BAA-412</name>
    <dbReference type="NCBI Taxonomy" id="1158610"/>
    <lineage>
        <taxon>Bacteria</taxon>
        <taxon>Bacillati</taxon>
        <taxon>Bacillota</taxon>
        <taxon>Bacilli</taxon>
        <taxon>Lactobacillales</taxon>
        <taxon>Enterococcaceae</taxon>
        <taxon>Enterococcus</taxon>
    </lineage>
</organism>
<evidence type="ECO:0000256" key="7">
    <source>
        <dbReference type="ARBA" id="ARBA00023136"/>
    </source>
</evidence>
<dbReference type="OrthoDB" id="2194386at2"/>
<dbReference type="GO" id="GO:0003755">
    <property type="term" value="F:peptidyl-prolyl cis-trans isomerase activity"/>
    <property type="evidence" value="ECO:0007669"/>
    <property type="project" value="UniProtKB-UniRule"/>
</dbReference>
<evidence type="ECO:0000256" key="13">
    <source>
        <dbReference type="SAM" id="SignalP"/>
    </source>
</evidence>
<dbReference type="InterPro" id="IPR046357">
    <property type="entry name" value="PPIase_dom_sf"/>
</dbReference>
<evidence type="ECO:0000256" key="11">
    <source>
        <dbReference type="HAMAP-Rule" id="MF_01145"/>
    </source>
</evidence>
<keyword evidence="5 11" id="KW-0732">Signal</keyword>
<evidence type="ECO:0000256" key="4">
    <source>
        <dbReference type="ARBA" id="ARBA00022475"/>
    </source>
</evidence>
<evidence type="ECO:0000256" key="12">
    <source>
        <dbReference type="SAM" id="MobiDB-lite"/>
    </source>
</evidence>
<feature type="compositionally biased region" description="Low complexity" evidence="12">
    <location>
        <begin position="307"/>
        <end position="318"/>
    </location>
</feature>
<dbReference type="RefSeq" id="WP_010770158.1">
    <property type="nucleotide sequence ID" value="NZ_ASWE01000001.1"/>
</dbReference>
<evidence type="ECO:0000256" key="8">
    <source>
        <dbReference type="ARBA" id="ARBA00023139"/>
    </source>
</evidence>
<feature type="chain" id="PRO_5039529135" description="Foldase protein PrsA" evidence="13">
    <location>
        <begin position="20"/>
        <end position="348"/>
    </location>
</feature>
<dbReference type="InterPro" id="IPR023059">
    <property type="entry name" value="Foldase_PrsA"/>
</dbReference>
<comment type="function">
    <text evidence="11">Plays a major role in protein secretion by helping the post-translocational extracellular folding of several secreted proteins.</text>
</comment>
<dbReference type="InterPro" id="IPR027304">
    <property type="entry name" value="Trigger_fact/SurA_dom_sf"/>
</dbReference>
<dbReference type="PROSITE" id="PS50198">
    <property type="entry name" value="PPIC_PPIASE_2"/>
    <property type="match status" value="1"/>
</dbReference>
<keyword evidence="6 11" id="KW-0697">Rotamase</keyword>
<evidence type="ECO:0000256" key="5">
    <source>
        <dbReference type="ARBA" id="ARBA00022729"/>
    </source>
</evidence>
<comment type="subcellular location">
    <subcellularLocation>
        <location evidence="2 11">Cell membrane</location>
        <topology evidence="2 11">Lipid-anchor</topology>
    </subcellularLocation>
</comment>
<evidence type="ECO:0000256" key="10">
    <source>
        <dbReference type="ARBA" id="ARBA00023288"/>
    </source>
</evidence>
<sequence length="348" mass="38229">MKKKITLAIAAALSVFMLAACSNGSNKDIATMKGSTITVEDFYNEAKSQPEASSKTVLTNLILNEVLEKSYGEKVTDKKVDELFKAEEKTYGDNFESALAQSGYTKKTYRALLKQQQLVDVALRAHVKLTDADKKAAWESFHPEVEAQVIVSSTEEDANAIKKELDNKGDFTKIAKEKSIDTKTKEDGGKIKFDSQSTNIPQTVAAEAFKLKDGEVSDVLTYTNSSTGQSTYYIVKMTKNKAKGNDMKPYEKEIKEIATKTQISDQQFVLKSIGEELIKANVKIKDDAFKDILSQFTAAAETKESSTTESSSKTTESSSKTKESSSTKESETEKSTDSSKTEESSSAE</sequence>
<dbReference type="PANTHER" id="PTHR47245:SF1">
    <property type="entry name" value="FOLDASE PROTEIN PRSA"/>
    <property type="match status" value="1"/>
</dbReference>
<keyword evidence="7 11" id="KW-0472">Membrane</keyword>
<keyword evidence="8 11" id="KW-0564">Palmitate</keyword>
<comment type="caution">
    <text evidence="15">The sequence shown here is derived from an EMBL/GenBank/DDBJ whole genome shotgun (WGS) entry which is preliminary data.</text>
</comment>
<dbReference type="AlphaFoldDB" id="R3W0J7"/>
<dbReference type="PATRIC" id="fig|1158610.3.peg.3527"/>
<dbReference type="eggNOG" id="COG0760">
    <property type="taxonomic scope" value="Bacteria"/>
</dbReference>
<evidence type="ECO:0000313" key="15">
    <source>
        <dbReference type="EMBL" id="EOL41197.1"/>
    </source>
</evidence>
<keyword evidence="4 11" id="KW-1003">Cell membrane</keyword>
<evidence type="ECO:0000256" key="1">
    <source>
        <dbReference type="ARBA" id="ARBA00000971"/>
    </source>
</evidence>
<dbReference type="EC" id="5.2.1.8" evidence="11"/>
<dbReference type="SUPFAM" id="SSF54534">
    <property type="entry name" value="FKBP-like"/>
    <property type="match status" value="1"/>
</dbReference>
<keyword evidence="16" id="KW-1185">Reference proteome</keyword>
<feature type="region of interest" description="Disordered" evidence="12">
    <location>
        <begin position="299"/>
        <end position="348"/>
    </location>
</feature>
<protein>
    <recommendedName>
        <fullName evidence="11">Foldase protein PrsA</fullName>
        <ecNumber evidence="11">5.2.1.8</ecNumber>
    </recommendedName>
</protein>
<dbReference type="EMBL" id="AJAT01000022">
    <property type="protein sequence ID" value="EOL41197.1"/>
    <property type="molecule type" value="Genomic_DNA"/>
</dbReference>
<dbReference type="STRING" id="154621.RV11_GL001825"/>
<dbReference type="SUPFAM" id="SSF109998">
    <property type="entry name" value="Triger factor/SurA peptide-binding domain-like"/>
    <property type="match status" value="1"/>
</dbReference>
<accession>R3W0J7</accession>
<dbReference type="InterPro" id="IPR050245">
    <property type="entry name" value="PrsA_foldase"/>
</dbReference>
<dbReference type="GO" id="GO:0005886">
    <property type="term" value="C:plasma membrane"/>
    <property type="evidence" value="ECO:0007669"/>
    <property type="project" value="UniProtKB-SubCell"/>
</dbReference>
<dbReference type="HAMAP" id="MF_01145">
    <property type="entry name" value="Foldase_PrsA"/>
    <property type="match status" value="1"/>
</dbReference>
<dbReference type="Proteomes" id="UP000013785">
    <property type="component" value="Unassembled WGS sequence"/>
</dbReference>
<keyword evidence="9 11" id="KW-0413">Isomerase</keyword>
<comment type="catalytic activity">
    <reaction evidence="1 11">
        <text>[protein]-peptidylproline (omega=180) = [protein]-peptidylproline (omega=0)</text>
        <dbReference type="Rhea" id="RHEA:16237"/>
        <dbReference type="Rhea" id="RHEA-COMP:10747"/>
        <dbReference type="Rhea" id="RHEA-COMP:10748"/>
        <dbReference type="ChEBI" id="CHEBI:83833"/>
        <dbReference type="ChEBI" id="CHEBI:83834"/>
        <dbReference type="EC" id="5.2.1.8"/>
    </reaction>
</comment>